<dbReference type="RefSeq" id="WP_218446575.1">
    <property type="nucleotide sequence ID" value="NZ_JAGSPA010000004.1"/>
</dbReference>
<reference evidence="3 4" key="1">
    <citation type="submission" date="2021-04" db="EMBL/GenBank/DDBJ databases">
        <authorList>
            <person name="Pira H."/>
            <person name="Risdian C."/>
            <person name="Wink J."/>
        </authorList>
    </citation>
    <scope>NUCLEOTIDE SEQUENCE [LARGE SCALE GENOMIC DNA]</scope>
    <source>
        <strain evidence="3 4">WHA3</strain>
    </source>
</reference>
<evidence type="ECO:0008006" key="5">
    <source>
        <dbReference type="Google" id="ProtNLM"/>
    </source>
</evidence>
<evidence type="ECO:0000313" key="4">
    <source>
        <dbReference type="Proteomes" id="UP000722336"/>
    </source>
</evidence>
<name>A0ABS6SH62_9SPHN</name>
<accession>A0ABS6SH62</accession>
<keyword evidence="1" id="KW-0175">Coiled coil</keyword>
<dbReference type="Proteomes" id="UP000722336">
    <property type="component" value="Unassembled WGS sequence"/>
</dbReference>
<feature type="chain" id="PRO_5047054316" description="Porin" evidence="2">
    <location>
        <begin position="23"/>
        <end position="468"/>
    </location>
</feature>
<evidence type="ECO:0000313" key="3">
    <source>
        <dbReference type="EMBL" id="MBV7257744.1"/>
    </source>
</evidence>
<protein>
    <recommendedName>
        <fullName evidence="5">Porin</fullName>
    </recommendedName>
</protein>
<keyword evidence="2" id="KW-0732">Signal</keyword>
<dbReference type="Pfam" id="PF07396">
    <property type="entry name" value="Porin_O_P"/>
    <property type="match status" value="1"/>
</dbReference>
<gene>
    <name evidence="3" type="ORF">KCG44_13205</name>
</gene>
<comment type="caution">
    <text evidence="3">The sequence shown here is derived from an EMBL/GenBank/DDBJ whole genome shotgun (WGS) entry which is preliminary data.</text>
</comment>
<feature type="signal peptide" evidence="2">
    <location>
        <begin position="1"/>
        <end position="22"/>
    </location>
</feature>
<dbReference type="InterPro" id="IPR010870">
    <property type="entry name" value="Porin_O/P"/>
</dbReference>
<feature type="coiled-coil region" evidence="1">
    <location>
        <begin position="20"/>
        <end position="54"/>
    </location>
</feature>
<dbReference type="EMBL" id="JAGSPA010000004">
    <property type="protein sequence ID" value="MBV7257744.1"/>
    <property type="molecule type" value="Genomic_DNA"/>
</dbReference>
<evidence type="ECO:0000256" key="1">
    <source>
        <dbReference type="SAM" id="Coils"/>
    </source>
</evidence>
<proteinExistence type="predicted"/>
<keyword evidence="4" id="KW-1185">Reference proteome</keyword>
<evidence type="ECO:0000256" key="2">
    <source>
        <dbReference type="SAM" id="SignalP"/>
    </source>
</evidence>
<organism evidence="3 4">
    <name type="scientific">Pacificimonas pallii</name>
    <dbReference type="NCBI Taxonomy" id="2827236"/>
    <lineage>
        <taxon>Bacteria</taxon>
        <taxon>Pseudomonadati</taxon>
        <taxon>Pseudomonadota</taxon>
        <taxon>Alphaproteobacteria</taxon>
        <taxon>Sphingomonadales</taxon>
        <taxon>Sphingosinicellaceae</taxon>
        <taxon>Pacificimonas</taxon>
    </lineage>
</organism>
<sequence>MIFRNLSAALLLTTGLCLPAAAQDRNVDAALQQIEALQAELAALRAEVEALRAETATSDARQAAIAETQSAVLEGQDTRLSAVEVAAEKNVSQVAWKGAPVISGDGWSFKPRGRLQFAGGHLSVPDAIDNEGRGWTTELRRARLGVEGKIRTNIGYKLEVDFADNEVEFADAYAYLSFGDAKVAIGNQNTGVSLEELTSSRYITFIERSALTDAFGLERRAGIRVDYAAGDVFLSGGVFANDLGSLIEDGDNQWSLAARAVYAPVLGKDTQLHIGASVQHTEFADEAQTVRYRQRPGIHSTDLRLVNTDRLEAASDTLYGAEAAVLSGPLHVAGEVMFANVDGLGAAPDAGFWGGYVEAGYFLSGGQRTYKDGTFGRPKVAESIATGGAGAWQIAARLDHIDLVDGSIDGGKQTAYQAALNWYADTYLRFFLNYNHLSIDGGPFAVAVDPVEGGYSADSVGVGMLVDF</sequence>